<feature type="transmembrane region" description="Helical" evidence="6">
    <location>
        <begin position="564"/>
        <end position="586"/>
    </location>
</feature>
<gene>
    <name evidence="8" type="ORF">JK167_12735</name>
</gene>
<dbReference type="InterPro" id="IPR017501">
    <property type="entry name" value="Phage_infect_YhgE_C"/>
</dbReference>
<feature type="transmembrane region" description="Helical" evidence="6">
    <location>
        <begin position="592"/>
        <end position="611"/>
    </location>
</feature>
<dbReference type="AlphaFoldDB" id="A0AA41JUK3"/>
<evidence type="ECO:0000256" key="1">
    <source>
        <dbReference type="ARBA" id="ARBA00004141"/>
    </source>
</evidence>
<dbReference type="GO" id="GO:0016020">
    <property type="term" value="C:membrane"/>
    <property type="evidence" value="ECO:0007669"/>
    <property type="project" value="UniProtKB-SubCell"/>
</dbReference>
<sequence length="721" mass="80744">MFSDIKEIGKRDLKAIFSTKATFVTILALCIIPCLYTLINVKAIWSPYSDKELQNIKIDVVNFDKSQFIADQKINVGDQVVSNLKENKEIGWRFVSKDQAHTDLRDGTCYAEIVIPKNFSKKMLSFTQGYPQKADLTYIKNTKTSPMTGIITDAATSELASEVKSNFMSQIVQKAFLKLNTFSNKLENKKLSIANIKQQLSFSSENMNLISKLLENSSLIANSSASILKDASVTNQTLNSIQLNQINGFVSNLTNNAESIQSDSNTLMNANTSLLFSINKDITQKSNDILRAYHSYNSSNIRSINYEMNEQLDLEQQYINTLTASLSSLNSNNKTIISRINMQKAQLDNLINQQEKIAKNITARTNSKNNELYRLIKQQINNNDRTNKKINNLINNANTNYGDSINASMKYQIKLIDKIKSQATSALKSLNSDQKSSNKNLQNGLLILSKAAEKLKHSLNFYGDSIKSIGNTIDFTNDSDINSLIKFLKINPIQMGSVVSNPLKLKVENLYHSPNFGSDFAPSYMVISIWVGCAMLISVLSVTVPENWKKRGYSIKTEYFGKMIIFNILSLIQTLIIVNSTIFILHVRAQDLFILELFGVIVSLVFSTIVYSLASLFGNIGKALTVILAAFQIAASGTIYPIQLEPHLYRLIQPMFPFTYGVSSFRETISGISVGTLLLDFVVLIFFYVVFICVTPILKIHLKRHVAGLHDKFIKSGIGND</sequence>
<keyword evidence="4 6" id="KW-0472">Membrane</keyword>
<proteinExistence type="predicted"/>
<dbReference type="InterPro" id="IPR051328">
    <property type="entry name" value="T7SS_ABC-Transporter"/>
</dbReference>
<reference evidence="8" key="2">
    <citation type="submission" date="2022-09" db="EMBL/GenBank/DDBJ databases">
        <title>Genome-inferred correspondence between phylogeny and metabolic traits in the wild Drosophila gut microbiome.</title>
        <authorList>
            <person name="Bueno E."/>
            <person name="Blow F."/>
            <person name="Douglas A.E."/>
        </authorList>
    </citation>
    <scope>NUCLEOTIDE SEQUENCE</scope>
    <source>
        <strain evidence="8">Dm-2019-70</strain>
    </source>
</reference>
<evidence type="ECO:0000313" key="9">
    <source>
        <dbReference type="Proteomes" id="UP000676478"/>
    </source>
</evidence>
<comment type="subcellular location">
    <subcellularLocation>
        <location evidence="1">Membrane</location>
        <topology evidence="1">Multi-pass membrane protein</topology>
    </subcellularLocation>
</comment>
<dbReference type="RefSeq" id="WP_211755070.1">
    <property type="nucleotide sequence ID" value="NZ_JAERKD010000021.1"/>
</dbReference>
<feature type="transmembrane region" description="Helical" evidence="6">
    <location>
        <begin position="672"/>
        <end position="694"/>
    </location>
</feature>
<keyword evidence="5" id="KW-0175">Coiled coil</keyword>
<evidence type="ECO:0000256" key="6">
    <source>
        <dbReference type="SAM" id="Phobius"/>
    </source>
</evidence>
<feature type="transmembrane region" description="Helical" evidence="6">
    <location>
        <begin position="21"/>
        <end position="39"/>
    </location>
</feature>
<dbReference type="Proteomes" id="UP000676478">
    <property type="component" value="Unassembled WGS sequence"/>
</dbReference>
<evidence type="ECO:0000256" key="3">
    <source>
        <dbReference type="ARBA" id="ARBA00022989"/>
    </source>
</evidence>
<evidence type="ECO:0000313" key="8">
    <source>
        <dbReference type="EMBL" id="MBS1011679.1"/>
    </source>
</evidence>
<dbReference type="InterPro" id="IPR013525">
    <property type="entry name" value="ABC2_TM"/>
</dbReference>
<dbReference type="Pfam" id="PF12698">
    <property type="entry name" value="ABC2_membrane_3"/>
    <property type="match status" value="1"/>
</dbReference>
<comment type="caution">
    <text evidence="8">The sequence shown here is derived from an EMBL/GenBank/DDBJ whole genome shotgun (WGS) entry which is preliminary data.</text>
</comment>
<feature type="coiled-coil region" evidence="5">
    <location>
        <begin position="340"/>
        <end position="396"/>
    </location>
</feature>
<dbReference type="PANTHER" id="PTHR43077">
    <property type="entry name" value="TRANSPORT PERMEASE YVFS-RELATED"/>
    <property type="match status" value="1"/>
</dbReference>
<keyword evidence="3 6" id="KW-1133">Transmembrane helix</keyword>
<evidence type="ECO:0000256" key="2">
    <source>
        <dbReference type="ARBA" id="ARBA00022692"/>
    </source>
</evidence>
<accession>A0AA41JUK3</accession>
<dbReference type="NCBIfam" id="TIGR03062">
    <property type="entry name" value="pip_yhgE_Cterm"/>
    <property type="match status" value="1"/>
</dbReference>
<reference evidence="8" key="1">
    <citation type="submission" date="2020-12" db="EMBL/GenBank/DDBJ databases">
        <authorList>
            <person name="Mcmullen J.G."/>
        </authorList>
    </citation>
    <scope>NUCLEOTIDE SEQUENCE</scope>
    <source>
        <strain evidence="8">Dm-2019-70</strain>
    </source>
</reference>
<evidence type="ECO:0000256" key="4">
    <source>
        <dbReference type="ARBA" id="ARBA00023136"/>
    </source>
</evidence>
<organism evidence="8 9">
    <name type="scientific">Levilactobacillus brevis</name>
    <name type="common">Lactobacillus brevis</name>
    <dbReference type="NCBI Taxonomy" id="1580"/>
    <lineage>
        <taxon>Bacteria</taxon>
        <taxon>Bacillati</taxon>
        <taxon>Bacillota</taxon>
        <taxon>Bacilli</taxon>
        <taxon>Lactobacillales</taxon>
        <taxon>Lactobacillaceae</taxon>
        <taxon>Levilactobacillus</taxon>
    </lineage>
</organism>
<dbReference type="EMBL" id="JAERKF010000021">
    <property type="protein sequence ID" value="MBS1011679.1"/>
    <property type="molecule type" value="Genomic_DNA"/>
</dbReference>
<dbReference type="NCBIfam" id="TIGR03061">
    <property type="entry name" value="pip_yhgE_Nterm"/>
    <property type="match status" value="1"/>
</dbReference>
<feature type="transmembrane region" description="Helical" evidence="6">
    <location>
        <begin position="524"/>
        <end position="544"/>
    </location>
</feature>
<feature type="transmembrane region" description="Helical" evidence="6">
    <location>
        <begin position="623"/>
        <end position="642"/>
    </location>
</feature>
<name>A0AA41JUK3_LEVBR</name>
<dbReference type="Gene3D" id="3.40.1710.10">
    <property type="entry name" value="abc type-2 transporter like domain"/>
    <property type="match status" value="1"/>
</dbReference>
<feature type="domain" description="ABC-2 type transporter transmembrane" evidence="7">
    <location>
        <begin position="370"/>
        <end position="694"/>
    </location>
</feature>
<dbReference type="InterPro" id="IPR017500">
    <property type="entry name" value="Phage_infect_YhgE_N"/>
</dbReference>
<evidence type="ECO:0000256" key="5">
    <source>
        <dbReference type="SAM" id="Coils"/>
    </source>
</evidence>
<keyword evidence="2 6" id="KW-0812">Transmembrane</keyword>
<dbReference type="GO" id="GO:0140359">
    <property type="term" value="F:ABC-type transporter activity"/>
    <property type="evidence" value="ECO:0007669"/>
    <property type="project" value="InterPro"/>
</dbReference>
<evidence type="ECO:0000259" key="7">
    <source>
        <dbReference type="Pfam" id="PF12698"/>
    </source>
</evidence>
<dbReference type="PANTHER" id="PTHR43077:SF10">
    <property type="entry name" value="TRANSPORT PERMEASE PROTEIN"/>
    <property type="match status" value="1"/>
</dbReference>
<protein>
    <submittedName>
        <fullName evidence="8">YhgE/Pip domain-containing protein</fullName>
    </submittedName>
</protein>